<organism evidence="2 3">
    <name type="scientific">Paraburkholderia phenazinium</name>
    <dbReference type="NCBI Taxonomy" id="60549"/>
    <lineage>
        <taxon>Bacteria</taxon>
        <taxon>Pseudomonadati</taxon>
        <taxon>Pseudomonadota</taxon>
        <taxon>Betaproteobacteria</taxon>
        <taxon>Burkholderiales</taxon>
        <taxon>Burkholderiaceae</taxon>
        <taxon>Paraburkholderia</taxon>
    </lineage>
</organism>
<dbReference type="PANTHER" id="PTHR18964:SF149">
    <property type="entry name" value="BIFUNCTIONAL UDP-N-ACETYLGLUCOSAMINE 2-EPIMERASE_N-ACETYLMANNOSAMINE KINASE"/>
    <property type="match status" value="1"/>
</dbReference>
<comment type="similarity">
    <text evidence="1">Belongs to the ROK (NagC/XylR) family.</text>
</comment>
<dbReference type="Pfam" id="PF00480">
    <property type="entry name" value="ROK"/>
    <property type="match status" value="1"/>
</dbReference>
<gene>
    <name evidence="2" type="ORF">SAMN05444165_2841</name>
</gene>
<dbReference type="Gene3D" id="3.30.420.40">
    <property type="match status" value="2"/>
</dbReference>
<evidence type="ECO:0000256" key="1">
    <source>
        <dbReference type="ARBA" id="ARBA00006479"/>
    </source>
</evidence>
<dbReference type="Proteomes" id="UP000185151">
    <property type="component" value="Unassembled WGS sequence"/>
</dbReference>
<dbReference type="PANTHER" id="PTHR18964">
    <property type="entry name" value="ROK (REPRESSOR, ORF, KINASE) FAMILY"/>
    <property type="match status" value="1"/>
</dbReference>
<reference evidence="2 3" key="1">
    <citation type="submission" date="2016-11" db="EMBL/GenBank/DDBJ databases">
        <authorList>
            <person name="Jaros S."/>
            <person name="Januszkiewicz K."/>
            <person name="Wedrychowicz H."/>
        </authorList>
    </citation>
    <scope>NUCLEOTIDE SEQUENCE [LARGE SCALE GENOMIC DNA]</scope>
    <source>
        <strain evidence="2 3">GAS95</strain>
    </source>
</reference>
<dbReference type="InterPro" id="IPR000600">
    <property type="entry name" value="ROK"/>
</dbReference>
<evidence type="ECO:0000313" key="2">
    <source>
        <dbReference type="EMBL" id="SIO39940.1"/>
    </source>
</evidence>
<protein>
    <submittedName>
        <fullName evidence="2">Sugar kinase of the NBD/HSP70 family, may contain an N-terminal HTH domain</fullName>
    </submittedName>
</protein>
<dbReference type="GO" id="GO:0016301">
    <property type="term" value="F:kinase activity"/>
    <property type="evidence" value="ECO:0007669"/>
    <property type="project" value="UniProtKB-KW"/>
</dbReference>
<name>A0A1N6J6K4_9BURK</name>
<dbReference type="SUPFAM" id="SSF53067">
    <property type="entry name" value="Actin-like ATPase domain"/>
    <property type="match status" value="1"/>
</dbReference>
<evidence type="ECO:0000313" key="3">
    <source>
        <dbReference type="Proteomes" id="UP000185151"/>
    </source>
</evidence>
<keyword evidence="2" id="KW-0418">Kinase</keyword>
<dbReference type="InterPro" id="IPR043129">
    <property type="entry name" value="ATPase_NBD"/>
</dbReference>
<dbReference type="InterPro" id="IPR036390">
    <property type="entry name" value="WH_DNA-bd_sf"/>
</dbReference>
<dbReference type="AlphaFoldDB" id="A0A1N6J6K4"/>
<keyword evidence="3" id="KW-1185">Reference proteome</keyword>
<proteinExistence type="inferred from homology"/>
<keyword evidence="2" id="KW-0808">Transferase</keyword>
<dbReference type="InterPro" id="IPR036388">
    <property type="entry name" value="WH-like_DNA-bd_sf"/>
</dbReference>
<sequence>MSIKHSRHQHGFNGPRVRDLNRALVLEAIRQDPGIGRAEIAASTRLTAATITNIVTALIGEGAVEEAAEREARTTGQPVRSLRIIPGYAATIGLHFDHEFATGVLVDVAGNVIHEARQQLSIEDPASAVRVLAKLYDGLRDHPRRVGKLLGVGVSVMGAIDPVRGLVCQSAEYPAWREFGFRDALSQLVDHEIHIENNGTAAGLGEYWFGDGRRLGSYLHVFIGNGLGGALLMNRRAVRGLTGNGCEIGHVNAHREGKPCFCGARGCLETVVSLRGLAHALGHDHVAELDLAALHARQSEAFDAWVEQAGTDLGRVLAGVSNVVDVSDIIVNGLLPPELLQRLLARTREVAAEYEMNGRPGRLTFHQGRANREISAALGAATVPLYGNLF</sequence>
<dbReference type="SUPFAM" id="SSF46785">
    <property type="entry name" value="Winged helix' DNA-binding domain"/>
    <property type="match status" value="1"/>
</dbReference>
<accession>A0A1N6J6K4</accession>
<dbReference type="RefSeq" id="WP_171991638.1">
    <property type="nucleotide sequence ID" value="NZ_FSRU01000001.1"/>
</dbReference>
<dbReference type="Gene3D" id="1.10.10.10">
    <property type="entry name" value="Winged helix-like DNA-binding domain superfamily/Winged helix DNA-binding domain"/>
    <property type="match status" value="1"/>
</dbReference>
<dbReference type="EMBL" id="FSRU01000001">
    <property type="protein sequence ID" value="SIO39940.1"/>
    <property type="molecule type" value="Genomic_DNA"/>
</dbReference>